<gene>
    <name evidence="1" type="ORF">F0562_027234</name>
</gene>
<organism evidence="1 2">
    <name type="scientific">Nyssa sinensis</name>
    <dbReference type="NCBI Taxonomy" id="561372"/>
    <lineage>
        <taxon>Eukaryota</taxon>
        <taxon>Viridiplantae</taxon>
        <taxon>Streptophyta</taxon>
        <taxon>Embryophyta</taxon>
        <taxon>Tracheophyta</taxon>
        <taxon>Spermatophyta</taxon>
        <taxon>Magnoliopsida</taxon>
        <taxon>eudicotyledons</taxon>
        <taxon>Gunneridae</taxon>
        <taxon>Pentapetalae</taxon>
        <taxon>asterids</taxon>
        <taxon>Cornales</taxon>
        <taxon>Nyssaceae</taxon>
        <taxon>Nyssa</taxon>
    </lineage>
</organism>
<sequence length="93" mass="10233">MSAATTSPTCKSTSATKTTLVPVSDSICPPSIPLSLSVPTCLFKLKMRIPKRPEFSALVSIQELPINLRAKEKEFIQEEIINCMPVIQWMGLV</sequence>
<reference evidence="1 2" key="1">
    <citation type="submission" date="2019-09" db="EMBL/GenBank/DDBJ databases">
        <title>A chromosome-level genome assembly of the Chinese tupelo Nyssa sinensis.</title>
        <authorList>
            <person name="Yang X."/>
            <person name="Kang M."/>
            <person name="Yang Y."/>
            <person name="Xiong H."/>
            <person name="Wang M."/>
            <person name="Zhang Z."/>
            <person name="Wang Z."/>
            <person name="Wu H."/>
            <person name="Ma T."/>
            <person name="Liu J."/>
            <person name="Xi Z."/>
        </authorList>
    </citation>
    <scope>NUCLEOTIDE SEQUENCE [LARGE SCALE GENOMIC DNA]</scope>
    <source>
        <strain evidence="1">J267</strain>
        <tissue evidence="1">Leaf</tissue>
    </source>
</reference>
<dbReference type="Proteomes" id="UP000325577">
    <property type="component" value="Linkage Group LG15"/>
</dbReference>
<accession>A0A5J5B5T0</accession>
<dbReference type="AlphaFoldDB" id="A0A5J5B5T0"/>
<evidence type="ECO:0000313" key="1">
    <source>
        <dbReference type="EMBL" id="KAA8537626.1"/>
    </source>
</evidence>
<keyword evidence="2" id="KW-1185">Reference proteome</keyword>
<dbReference type="EMBL" id="CM018038">
    <property type="protein sequence ID" value="KAA8537626.1"/>
    <property type="molecule type" value="Genomic_DNA"/>
</dbReference>
<name>A0A5J5B5T0_9ASTE</name>
<evidence type="ECO:0000313" key="2">
    <source>
        <dbReference type="Proteomes" id="UP000325577"/>
    </source>
</evidence>
<protein>
    <submittedName>
        <fullName evidence="1">Uncharacterized protein</fullName>
    </submittedName>
</protein>
<proteinExistence type="predicted"/>